<comment type="subcellular location">
    <subcellularLocation>
        <location evidence="6">Golgi apparatus membrane</location>
        <topology evidence="6">Multi-pass membrane protein</topology>
    </subcellularLocation>
    <subcellularLocation>
        <location evidence="1">Membrane</location>
        <topology evidence="1">Multi-pass membrane protein</topology>
    </subcellularLocation>
</comment>
<evidence type="ECO:0000256" key="5">
    <source>
        <dbReference type="ARBA" id="ARBA00023136"/>
    </source>
</evidence>
<evidence type="ECO:0000313" key="7">
    <source>
        <dbReference type="EMBL" id="CAK9210863.1"/>
    </source>
</evidence>
<dbReference type="Pfam" id="PF05832">
    <property type="entry name" value="DUF846"/>
    <property type="match status" value="1"/>
</dbReference>
<evidence type="ECO:0000256" key="4">
    <source>
        <dbReference type="ARBA" id="ARBA00022989"/>
    </source>
</evidence>
<keyword evidence="3 6" id="KW-0812">Transmembrane</keyword>
<comment type="similarity">
    <text evidence="2 6">Belongs to the TVP23 family.</text>
</comment>
<accession>A0ABP0U1T3</accession>
<feature type="transmembrane region" description="Helical" evidence="6">
    <location>
        <begin position="33"/>
        <end position="55"/>
    </location>
</feature>
<comment type="function">
    <text evidence="6">Golgi membrane protein involved in vesicular trafficking.</text>
</comment>
<feature type="transmembrane region" description="Helical" evidence="6">
    <location>
        <begin position="125"/>
        <end position="147"/>
    </location>
</feature>
<evidence type="ECO:0000256" key="1">
    <source>
        <dbReference type="ARBA" id="ARBA00004141"/>
    </source>
</evidence>
<gene>
    <name evidence="7" type="ORF">CSSPTR1EN2_LOCUS10372</name>
</gene>
<keyword evidence="4 6" id="KW-1133">Transmembrane helix</keyword>
<dbReference type="PANTHER" id="PTHR13019:SF7">
    <property type="entry name" value="GOLGI APPARATUS MEMBRANE PROTEIN TVP23"/>
    <property type="match status" value="1"/>
</dbReference>
<dbReference type="PANTHER" id="PTHR13019">
    <property type="entry name" value="GOLGI APPARATUS MEMBRANE PROTEIN TVP23"/>
    <property type="match status" value="1"/>
</dbReference>
<dbReference type="InterPro" id="IPR008564">
    <property type="entry name" value="TVP23-like"/>
</dbReference>
<evidence type="ECO:0000313" key="8">
    <source>
        <dbReference type="Proteomes" id="UP001497512"/>
    </source>
</evidence>
<name>A0ABP0U1T3_9BRYO</name>
<dbReference type="EMBL" id="OZ019910">
    <property type="protein sequence ID" value="CAK9210863.1"/>
    <property type="molecule type" value="Genomic_DNA"/>
</dbReference>
<reference evidence="7" key="1">
    <citation type="submission" date="2024-02" db="EMBL/GenBank/DDBJ databases">
        <authorList>
            <consortium name="ELIXIR-Norway"/>
            <consortium name="Elixir Norway"/>
        </authorList>
    </citation>
    <scope>NUCLEOTIDE SEQUENCE</scope>
</reference>
<sequence length="205" mass="22786">MGGGPRNGSCIAYNPDDVEEILGKVLKMAEDKYVNPITVFFHTFFKVAAVAAYLIGGFFSASYVINFVVTITLLGIDFWIVKNVSGRILVGLRWWNEINEKGGSIWRFESLDQQSLQQLNKNEAWLFWWSLYINAGVWIALGIVALIKFNLDYMLIVIVALVLNSANTAGYTKCQKDAEKKAQSGIQAITTGIFQSALRAMASTV</sequence>
<keyword evidence="5 6" id="KW-0472">Membrane</keyword>
<dbReference type="Proteomes" id="UP001497512">
    <property type="component" value="Chromosome 18"/>
</dbReference>
<evidence type="ECO:0000256" key="3">
    <source>
        <dbReference type="ARBA" id="ARBA00022692"/>
    </source>
</evidence>
<evidence type="ECO:0000256" key="6">
    <source>
        <dbReference type="RuleBase" id="RU361206"/>
    </source>
</evidence>
<feature type="transmembrane region" description="Helical" evidence="6">
    <location>
        <begin position="61"/>
        <end position="81"/>
    </location>
</feature>
<keyword evidence="8" id="KW-1185">Reference proteome</keyword>
<protein>
    <recommendedName>
        <fullName evidence="6">Golgi apparatus membrane protein TVP23</fullName>
    </recommendedName>
</protein>
<feature type="transmembrane region" description="Helical" evidence="6">
    <location>
        <begin position="153"/>
        <end position="171"/>
    </location>
</feature>
<organism evidence="7 8">
    <name type="scientific">Sphagnum troendelagicum</name>
    <dbReference type="NCBI Taxonomy" id="128251"/>
    <lineage>
        <taxon>Eukaryota</taxon>
        <taxon>Viridiplantae</taxon>
        <taxon>Streptophyta</taxon>
        <taxon>Embryophyta</taxon>
        <taxon>Bryophyta</taxon>
        <taxon>Sphagnophytina</taxon>
        <taxon>Sphagnopsida</taxon>
        <taxon>Sphagnales</taxon>
        <taxon>Sphagnaceae</taxon>
        <taxon>Sphagnum</taxon>
    </lineage>
</organism>
<keyword evidence="6" id="KW-0333">Golgi apparatus</keyword>
<proteinExistence type="inferred from homology"/>
<evidence type="ECO:0000256" key="2">
    <source>
        <dbReference type="ARBA" id="ARBA00005467"/>
    </source>
</evidence>